<dbReference type="SMART" id="SM00490">
    <property type="entry name" value="HELICc"/>
    <property type="match status" value="1"/>
</dbReference>
<feature type="domain" description="Helicase C-terminal" evidence="6">
    <location>
        <begin position="614"/>
        <end position="773"/>
    </location>
</feature>
<dbReference type="InterPro" id="IPR050628">
    <property type="entry name" value="SNF2_RAD54_helicase_TF"/>
</dbReference>
<evidence type="ECO:0000256" key="2">
    <source>
        <dbReference type="ARBA" id="ARBA00022801"/>
    </source>
</evidence>
<accession>A0A0D0AVK1</accession>
<dbReference type="PROSITE" id="PS51192">
    <property type="entry name" value="HELICASE_ATP_BIND_1"/>
    <property type="match status" value="1"/>
</dbReference>
<evidence type="ECO:0000313" key="8">
    <source>
        <dbReference type="Proteomes" id="UP000053593"/>
    </source>
</evidence>
<dbReference type="SUPFAM" id="SSF52540">
    <property type="entry name" value="P-loop containing nucleoside triphosphate hydrolases"/>
    <property type="match status" value="2"/>
</dbReference>
<keyword evidence="3" id="KW-0067">ATP-binding</keyword>
<dbReference type="PANTHER" id="PTHR45626">
    <property type="entry name" value="TRANSCRIPTION TERMINATION FACTOR 2-RELATED"/>
    <property type="match status" value="1"/>
</dbReference>
<name>A0A0D0AVK1_9AGAR</name>
<dbReference type="InterPro" id="IPR001650">
    <property type="entry name" value="Helicase_C-like"/>
</dbReference>
<keyword evidence="8" id="KW-1185">Reference proteome</keyword>
<organism evidence="7 8">
    <name type="scientific">Collybiopsis luxurians FD-317 M1</name>
    <dbReference type="NCBI Taxonomy" id="944289"/>
    <lineage>
        <taxon>Eukaryota</taxon>
        <taxon>Fungi</taxon>
        <taxon>Dikarya</taxon>
        <taxon>Basidiomycota</taxon>
        <taxon>Agaricomycotina</taxon>
        <taxon>Agaricomycetes</taxon>
        <taxon>Agaricomycetidae</taxon>
        <taxon>Agaricales</taxon>
        <taxon>Marasmiineae</taxon>
        <taxon>Omphalotaceae</taxon>
        <taxon>Collybiopsis</taxon>
        <taxon>Collybiopsis luxurians</taxon>
    </lineage>
</organism>
<dbReference type="AlphaFoldDB" id="A0A0D0AVK1"/>
<dbReference type="PROSITE" id="PS51194">
    <property type="entry name" value="HELICASE_CTER"/>
    <property type="match status" value="1"/>
</dbReference>
<protein>
    <submittedName>
        <fullName evidence="7">Uncharacterized protein</fullName>
    </submittedName>
</protein>
<evidence type="ECO:0000313" key="7">
    <source>
        <dbReference type="EMBL" id="KIK54510.1"/>
    </source>
</evidence>
<evidence type="ECO:0000259" key="5">
    <source>
        <dbReference type="PROSITE" id="PS51192"/>
    </source>
</evidence>
<keyword evidence="1" id="KW-0547">Nucleotide-binding</keyword>
<feature type="domain" description="Helicase ATP-binding" evidence="5">
    <location>
        <begin position="270"/>
        <end position="430"/>
    </location>
</feature>
<dbReference type="GO" id="GO:0008094">
    <property type="term" value="F:ATP-dependent activity, acting on DNA"/>
    <property type="evidence" value="ECO:0007669"/>
    <property type="project" value="TreeGrafter"/>
</dbReference>
<dbReference type="InterPro" id="IPR014001">
    <property type="entry name" value="Helicase_ATP-bd"/>
</dbReference>
<feature type="compositionally biased region" description="Basic and acidic residues" evidence="4">
    <location>
        <begin position="40"/>
        <end position="53"/>
    </location>
</feature>
<feature type="region of interest" description="Disordered" evidence="4">
    <location>
        <begin position="117"/>
        <end position="187"/>
    </location>
</feature>
<dbReference type="Gene3D" id="3.40.50.10810">
    <property type="entry name" value="Tandem AAA-ATPase domain"/>
    <property type="match status" value="1"/>
</dbReference>
<keyword evidence="2" id="KW-0378">Hydrolase</keyword>
<dbReference type="GO" id="GO:0005634">
    <property type="term" value="C:nucleus"/>
    <property type="evidence" value="ECO:0007669"/>
    <property type="project" value="TreeGrafter"/>
</dbReference>
<dbReference type="CDD" id="cd18008">
    <property type="entry name" value="DEXDc_SHPRH-like"/>
    <property type="match status" value="1"/>
</dbReference>
<evidence type="ECO:0000256" key="3">
    <source>
        <dbReference type="ARBA" id="ARBA00022840"/>
    </source>
</evidence>
<gene>
    <name evidence="7" type="ORF">GYMLUDRAFT_63113</name>
</gene>
<dbReference type="GO" id="GO:0016787">
    <property type="term" value="F:hydrolase activity"/>
    <property type="evidence" value="ECO:0007669"/>
    <property type="project" value="UniProtKB-KW"/>
</dbReference>
<feature type="compositionally biased region" description="Polar residues" evidence="4">
    <location>
        <begin position="170"/>
        <end position="187"/>
    </location>
</feature>
<feature type="compositionally biased region" description="Polar residues" evidence="4">
    <location>
        <begin position="54"/>
        <end position="70"/>
    </location>
</feature>
<dbReference type="EMBL" id="KN834815">
    <property type="protein sequence ID" value="KIK54510.1"/>
    <property type="molecule type" value="Genomic_DNA"/>
</dbReference>
<dbReference type="Pfam" id="PF00271">
    <property type="entry name" value="Helicase_C"/>
    <property type="match status" value="1"/>
</dbReference>
<dbReference type="InterPro" id="IPR000330">
    <property type="entry name" value="SNF2_N"/>
</dbReference>
<dbReference type="Gene3D" id="3.40.50.300">
    <property type="entry name" value="P-loop containing nucleotide triphosphate hydrolases"/>
    <property type="match status" value="1"/>
</dbReference>
<reference evidence="7 8" key="1">
    <citation type="submission" date="2014-04" db="EMBL/GenBank/DDBJ databases">
        <title>Evolutionary Origins and Diversification of the Mycorrhizal Mutualists.</title>
        <authorList>
            <consortium name="DOE Joint Genome Institute"/>
            <consortium name="Mycorrhizal Genomics Consortium"/>
            <person name="Kohler A."/>
            <person name="Kuo A."/>
            <person name="Nagy L.G."/>
            <person name="Floudas D."/>
            <person name="Copeland A."/>
            <person name="Barry K.W."/>
            <person name="Cichocki N."/>
            <person name="Veneault-Fourrey C."/>
            <person name="LaButti K."/>
            <person name="Lindquist E.A."/>
            <person name="Lipzen A."/>
            <person name="Lundell T."/>
            <person name="Morin E."/>
            <person name="Murat C."/>
            <person name="Riley R."/>
            <person name="Ohm R."/>
            <person name="Sun H."/>
            <person name="Tunlid A."/>
            <person name="Henrissat B."/>
            <person name="Grigoriev I.V."/>
            <person name="Hibbett D.S."/>
            <person name="Martin F."/>
        </authorList>
    </citation>
    <scope>NUCLEOTIDE SEQUENCE [LARGE SCALE GENOMIC DNA]</scope>
    <source>
        <strain evidence="7 8">FD-317 M1</strain>
    </source>
</reference>
<evidence type="ECO:0000256" key="4">
    <source>
        <dbReference type="SAM" id="MobiDB-lite"/>
    </source>
</evidence>
<dbReference type="Proteomes" id="UP000053593">
    <property type="component" value="Unassembled WGS sequence"/>
</dbReference>
<dbReference type="InterPro" id="IPR038718">
    <property type="entry name" value="SNF2-like_sf"/>
</dbReference>
<dbReference type="SMART" id="SM00487">
    <property type="entry name" value="DEXDc"/>
    <property type="match status" value="1"/>
</dbReference>
<dbReference type="GO" id="GO:0005524">
    <property type="term" value="F:ATP binding"/>
    <property type="evidence" value="ECO:0007669"/>
    <property type="project" value="UniProtKB-KW"/>
</dbReference>
<dbReference type="Pfam" id="PF00176">
    <property type="entry name" value="SNF2-rel_dom"/>
    <property type="match status" value="1"/>
</dbReference>
<sequence>MSSAPSVGLKAFETDQAPQTKGSWPRHLLDEVRPNPPLSHKADSGFGKLEKRGAQQSGQMSLQHRQKDPNSLSVLKRLSRPNPPLIHPLNNSFGDLAEVNRLRAARLNLDHLNSSLLSIPKGPNSASTNRPNCLGKSPQVGKTVAFQDREEGKPTPGHLIGGVQHDSSDKTNFSQRNSESANFANHSSLQEEKAADLVIQMKSLSLNNAINENDSLSFPTYSFNPGNSTDNPLDLFQNYSHWKYSDKNLSLAYSTVRLKPHQGFAQNWISYREKNGHGGLIADEMGLGKTLQMIVHIIDCLIKRCNEGKPGKPTLIVAPKSILLQWKDEIHRLVQFAPFSLTYIIYQGNDRAKKYAPSVLNKTDIVITSYGTLLADHVQTNEAHEIRNTDTKKAKAVFALQALYRWCMTGTPIQNTIQDLHSLFRFIGIGNFSEQAWFQKHITLPISRGTSEAKGAQNLLKITLGETMLRRLKTDYVNGYPILDLPELTVEVVDCHLSWPEQKLYNALEARMQEILVSVLRVNNGWIEHLATSTWVFLLRLRQVCLHPNLLVRQTIRAAVEDTQMESQEVREQPGACLLCQRRNQPHDHHTTCSQYIEMARQLCRTKPSAKIKKMIQILQDIKSRPNNEKTIIFSQFTSMLDITQDFLSNYGIRFTRSHSFPVDGSMSTTQRKDALTAIQSDKLTTVILVSLMAGATGLNLAVCNNVIMLDLWWNPAVEDQAFGRAHRMGQKKNVNVYKLVTTDTVERRMLELQEQKKKLALETLHQSEIEDLKKLTREQLTLMNSGLDSFGSLSCFSKLFVHMMRCMMLTDHAESNTYKYIIRVEPN</sequence>
<dbReference type="GO" id="GO:0006281">
    <property type="term" value="P:DNA repair"/>
    <property type="evidence" value="ECO:0007669"/>
    <property type="project" value="TreeGrafter"/>
</dbReference>
<dbReference type="InterPro" id="IPR027417">
    <property type="entry name" value="P-loop_NTPase"/>
</dbReference>
<feature type="region of interest" description="Disordered" evidence="4">
    <location>
        <begin position="1"/>
        <end position="70"/>
    </location>
</feature>
<evidence type="ECO:0000259" key="6">
    <source>
        <dbReference type="PROSITE" id="PS51194"/>
    </source>
</evidence>
<dbReference type="CDD" id="cd18793">
    <property type="entry name" value="SF2_C_SNF"/>
    <property type="match status" value="1"/>
</dbReference>
<proteinExistence type="predicted"/>
<dbReference type="OrthoDB" id="448448at2759"/>
<dbReference type="HOGENOM" id="CLU_342261_0_0_1"/>
<dbReference type="InterPro" id="IPR049730">
    <property type="entry name" value="SNF2/RAD54-like_C"/>
</dbReference>
<evidence type="ECO:0000256" key="1">
    <source>
        <dbReference type="ARBA" id="ARBA00022741"/>
    </source>
</evidence>